<proteinExistence type="predicted"/>
<organism evidence="1 2">
    <name type="scientific">Ditylenchus dipsaci</name>
    <dbReference type="NCBI Taxonomy" id="166011"/>
    <lineage>
        <taxon>Eukaryota</taxon>
        <taxon>Metazoa</taxon>
        <taxon>Ecdysozoa</taxon>
        <taxon>Nematoda</taxon>
        <taxon>Chromadorea</taxon>
        <taxon>Rhabditida</taxon>
        <taxon>Tylenchina</taxon>
        <taxon>Tylenchomorpha</taxon>
        <taxon>Sphaerularioidea</taxon>
        <taxon>Anguinidae</taxon>
        <taxon>Anguininae</taxon>
        <taxon>Ditylenchus</taxon>
    </lineage>
</organism>
<dbReference type="AlphaFoldDB" id="A0A915CU26"/>
<reference evidence="2" key="1">
    <citation type="submission" date="2022-11" db="UniProtKB">
        <authorList>
            <consortium name="WormBaseParasite"/>
        </authorList>
    </citation>
    <scope>IDENTIFICATION</scope>
</reference>
<evidence type="ECO:0000313" key="1">
    <source>
        <dbReference type="Proteomes" id="UP000887574"/>
    </source>
</evidence>
<dbReference type="WBParaSite" id="jg12148">
    <property type="protein sequence ID" value="jg12148"/>
    <property type="gene ID" value="jg12148"/>
</dbReference>
<name>A0A915CU26_9BILA</name>
<keyword evidence="1" id="KW-1185">Reference proteome</keyword>
<sequence>MTHRWAIRRNKTPLSLFKVQVGPRVGLDLLTLCSCAHCETPAPTCSLETKLCTSKVKKTNTLTDNDGGSEKGRN</sequence>
<evidence type="ECO:0000313" key="2">
    <source>
        <dbReference type="WBParaSite" id="jg12148"/>
    </source>
</evidence>
<dbReference type="Proteomes" id="UP000887574">
    <property type="component" value="Unplaced"/>
</dbReference>
<protein>
    <submittedName>
        <fullName evidence="2">Uncharacterized protein</fullName>
    </submittedName>
</protein>
<accession>A0A915CU26</accession>